<keyword evidence="1" id="KW-0812">Transmembrane</keyword>
<feature type="transmembrane region" description="Helical" evidence="1">
    <location>
        <begin position="90"/>
        <end position="110"/>
    </location>
</feature>
<feature type="transmembrane region" description="Helical" evidence="1">
    <location>
        <begin position="20"/>
        <end position="37"/>
    </location>
</feature>
<dbReference type="OrthoDB" id="5295665at2"/>
<dbReference type="AlphaFoldDB" id="A0A0K6IX22"/>
<evidence type="ECO:0000313" key="2">
    <source>
        <dbReference type="EMBL" id="CUB07671.1"/>
    </source>
</evidence>
<accession>A0A0K6IX22</accession>
<evidence type="ECO:0000256" key="1">
    <source>
        <dbReference type="SAM" id="Phobius"/>
    </source>
</evidence>
<evidence type="ECO:0000313" key="3">
    <source>
        <dbReference type="Proteomes" id="UP000182108"/>
    </source>
</evidence>
<feature type="transmembrane region" description="Helical" evidence="1">
    <location>
        <begin position="246"/>
        <end position="262"/>
    </location>
</feature>
<proteinExistence type="predicted"/>
<keyword evidence="1" id="KW-0472">Membrane</keyword>
<sequence length="432" mass="46574">MKAQPLDVKSSPPYAVPLRWFALAPPMLALTGLLLLFEGPTAVLSRWTPAALALTHLTALGFMGSVMLGALVQVLPVLAGAVWPPMMFRWHLLPAAWGTGVLLLAASFLWPNPALTGTAAMLLTGTLAVFLSIAFLALASARNPAGGDLRRALTGFALTALLGLGLLAQREGIWLADHFAWVSWHVASAWSVWGLGLVAAIAYAVVPMFQLTPPYPERFRARWGKALWLLPLAVGAGVAFGNEVATGTAVLGALLLVPPFTVQTLQLQARSKRPRHDATWKLWRMAMVSTLAAPLAALLAAGDVLSPWWAGVIVFWGGFAAVICGMWVKILPFLTWLHLQQRPGRQGFPPTMLRITPEAQADRLWRMHALAAALLLAGLIFPEPFMRLAGLAVIACAAQLGYILWLAVRTYRRWPQTTQAQVEVPPSTTSPG</sequence>
<protein>
    <recommendedName>
        <fullName evidence="4">Transmembrane protein</fullName>
    </recommendedName>
</protein>
<organism evidence="2 3">
    <name type="scientific">Tepidiphilus thermophilus</name>
    <dbReference type="NCBI Taxonomy" id="876478"/>
    <lineage>
        <taxon>Bacteria</taxon>
        <taxon>Pseudomonadati</taxon>
        <taxon>Pseudomonadota</taxon>
        <taxon>Hydrogenophilia</taxon>
        <taxon>Hydrogenophilales</taxon>
        <taxon>Hydrogenophilaceae</taxon>
        <taxon>Tepidiphilus</taxon>
    </lineage>
</organism>
<dbReference type="EMBL" id="CYHH01000010">
    <property type="protein sequence ID" value="CUB07671.1"/>
    <property type="molecule type" value="Genomic_DNA"/>
</dbReference>
<feature type="transmembrane region" description="Helical" evidence="1">
    <location>
        <begin position="190"/>
        <end position="211"/>
    </location>
</feature>
<gene>
    <name evidence="2" type="ORF">Ga0061068_11025</name>
</gene>
<feature type="transmembrane region" description="Helical" evidence="1">
    <location>
        <begin position="388"/>
        <end position="408"/>
    </location>
</feature>
<evidence type="ECO:0008006" key="4">
    <source>
        <dbReference type="Google" id="ProtNLM"/>
    </source>
</evidence>
<dbReference type="RefSeq" id="WP_055423948.1">
    <property type="nucleotide sequence ID" value="NZ_CYHH01000010.1"/>
</dbReference>
<feature type="transmembrane region" description="Helical" evidence="1">
    <location>
        <begin position="282"/>
        <end position="302"/>
    </location>
</feature>
<reference evidence="3" key="1">
    <citation type="submission" date="2015-08" db="EMBL/GenBank/DDBJ databases">
        <authorList>
            <person name="Babu N.S."/>
            <person name="Beckwith C.J."/>
            <person name="Beseler K.G."/>
            <person name="Brison A."/>
            <person name="Carone J.V."/>
            <person name="Caskin T.P."/>
            <person name="Diamond M."/>
            <person name="Durham M.E."/>
            <person name="Foxe J.M."/>
            <person name="Go M."/>
            <person name="Henderson B.A."/>
            <person name="Jones I.B."/>
            <person name="McGettigan J.A."/>
            <person name="Micheletti S.J."/>
            <person name="Nasrallah M.E."/>
            <person name="Ortiz D."/>
            <person name="Piller C.R."/>
            <person name="Privatt S.R."/>
            <person name="Schneider S.L."/>
            <person name="Sharp S."/>
            <person name="Smith T.C."/>
            <person name="Stanton J.D."/>
            <person name="Ullery H.E."/>
            <person name="Wilson R.J."/>
            <person name="Serrano M.G."/>
            <person name="Buck G."/>
            <person name="Lee V."/>
            <person name="Wang Y."/>
            <person name="Carvalho R."/>
            <person name="Voegtly L."/>
            <person name="Shi R."/>
            <person name="Duckworth R."/>
            <person name="Johnson A."/>
            <person name="Loviza R."/>
            <person name="Walstead R."/>
            <person name="Shah Z."/>
            <person name="Kiflezghi M."/>
            <person name="Wade K."/>
            <person name="Ball S.L."/>
            <person name="Bradley K.W."/>
            <person name="Asai D.J."/>
            <person name="Bowman C.A."/>
            <person name="Russell D.A."/>
            <person name="Pope W.H."/>
            <person name="Jacobs-Sera D."/>
            <person name="Hendrix R.W."/>
            <person name="Hatfull G.F."/>
        </authorList>
    </citation>
    <scope>NUCLEOTIDE SEQUENCE [LARGE SCALE GENOMIC DNA]</scope>
    <source>
        <strain evidence="3">JCM 19170</strain>
    </source>
</reference>
<feature type="transmembrane region" description="Helical" evidence="1">
    <location>
        <begin position="57"/>
        <end position="83"/>
    </location>
</feature>
<keyword evidence="3" id="KW-1185">Reference proteome</keyword>
<feature type="transmembrane region" description="Helical" evidence="1">
    <location>
        <begin position="152"/>
        <end position="170"/>
    </location>
</feature>
<dbReference type="Proteomes" id="UP000182108">
    <property type="component" value="Unassembled WGS sequence"/>
</dbReference>
<feature type="transmembrane region" description="Helical" evidence="1">
    <location>
        <begin position="364"/>
        <end position="382"/>
    </location>
</feature>
<feature type="transmembrane region" description="Helical" evidence="1">
    <location>
        <begin position="308"/>
        <end position="328"/>
    </location>
</feature>
<keyword evidence="1" id="KW-1133">Transmembrane helix</keyword>
<feature type="transmembrane region" description="Helical" evidence="1">
    <location>
        <begin position="116"/>
        <end position="140"/>
    </location>
</feature>
<name>A0A0K6IX22_9PROT</name>